<dbReference type="RefSeq" id="WP_205411283.1">
    <property type="nucleotide sequence ID" value="NZ_FNAI01000007.1"/>
</dbReference>
<proteinExistence type="predicted"/>
<dbReference type="EMBL" id="FNAI01000007">
    <property type="protein sequence ID" value="SDE51631.1"/>
    <property type="molecule type" value="Genomic_DNA"/>
</dbReference>
<accession>A0A1G7DJ97</accession>
<name>A0A1G7DJ97_9SPHI</name>
<keyword evidence="1" id="KW-0472">Membrane</keyword>
<reference evidence="2 3" key="1">
    <citation type="submission" date="2016-10" db="EMBL/GenBank/DDBJ databases">
        <authorList>
            <person name="de Groot N.N."/>
        </authorList>
    </citation>
    <scope>NUCLEOTIDE SEQUENCE [LARGE SCALE GENOMIC DNA]</scope>
    <source>
        <strain evidence="2 3">47C3B</strain>
    </source>
</reference>
<gene>
    <name evidence="2" type="ORF">SAMN05216464_1077</name>
</gene>
<evidence type="ECO:0000313" key="2">
    <source>
        <dbReference type="EMBL" id="SDE51631.1"/>
    </source>
</evidence>
<protein>
    <recommendedName>
        <fullName evidence="4">DoxX protein</fullName>
    </recommendedName>
</protein>
<sequence>MIRKFIKFVIATETVMVAWKARNGLDILRVCLGIVFIWFGALKFFHGLSAAEVIAGKTILKLTFGHVRPAVSLPLLACWECAIGLGLITKRWLSFTLVLLYFQMAGTLLPLFFFPHETWTSNIFVPTLLGIYHQKPGIVIIGYCNWSNCTRWKLGGKCFSSFRGTICT</sequence>
<keyword evidence="1" id="KW-0812">Transmembrane</keyword>
<evidence type="ECO:0008006" key="4">
    <source>
        <dbReference type="Google" id="ProtNLM"/>
    </source>
</evidence>
<feature type="transmembrane region" description="Helical" evidence="1">
    <location>
        <begin position="27"/>
        <end position="46"/>
    </location>
</feature>
<feature type="transmembrane region" description="Helical" evidence="1">
    <location>
        <begin position="95"/>
        <end position="114"/>
    </location>
</feature>
<evidence type="ECO:0000313" key="3">
    <source>
        <dbReference type="Proteomes" id="UP000199072"/>
    </source>
</evidence>
<dbReference type="AlphaFoldDB" id="A0A1G7DJ97"/>
<evidence type="ECO:0000256" key="1">
    <source>
        <dbReference type="SAM" id="Phobius"/>
    </source>
</evidence>
<keyword evidence="3" id="KW-1185">Reference proteome</keyword>
<feature type="transmembrane region" description="Helical" evidence="1">
    <location>
        <begin position="66"/>
        <end position="88"/>
    </location>
</feature>
<dbReference type="STRING" id="1391627.SAMN05216464_1077"/>
<organism evidence="2 3">
    <name type="scientific">Mucilaginibacter pineti</name>
    <dbReference type="NCBI Taxonomy" id="1391627"/>
    <lineage>
        <taxon>Bacteria</taxon>
        <taxon>Pseudomonadati</taxon>
        <taxon>Bacteroidota</taxon>
        <taxon>Sphingobacteriia</taxon>
        <taxon>Sphingobacteriales</taxon>
        <taxon>Sphingobacteriaceae</taxon>
        <taxon>Mucilaginibacter</taxon>
    </lineage>
</organism>
<keyword evidence="1" id="KW-1133">Transmembrane helix</keyword>
<dbReference type="Proteomes" id="UP000199072">
    <property type="component" value="Unassembled WGS sequence"/>
</dbReference>